<dbReference type="AlphaFoldDB" id="A0A2I0W9X1"/>
<keyword evidence="4" id="KW-0732">Signal</keyword>
<proteinExistence type="inferred from homology"/>
<dbReference type="GO" id="GO:0016042">
    <property type="term" value="P:lipid catabolic process"/>
    <property type="evidence" value="ECO:0007669"/>
    <property type="project" value="UniProtKB-KW"/>
</dbReference>
<keyword evidence="2" id="KW-0378">Hydrolase</keyword>
<feature type="signal peptide" evidence="4">
    <location>
        <begin position="1"/>
        <end position="18"/>
    </location>
</feature>
<keyword evidence="6" id="KW-1185">Reference proteome</keyword>
<evidence type="ECO:0000313" key="6">
    <source>
        <dbReference type="Proteomes" id="UP000233837"/>
    </source>
</evidence>
<dbReference type="InterPro" id="IPR001087">
    <property type="entry name" value="GDSL"/>
</dbReference>
<organism evidence="5 6">
    <name type="scientific">Dendrobium catenatum</name>
    <dbReference type="NCBI Taxonomy" id="906689"/>
    <lineage>
        <taxon>Eukaryota</taxon>
        <taxon>Viridiplantae</taxon>
        <taxon>Streptophyta</taxon>
        <taxon>Embryophyta</taxon>
        <taxon>Tracheophyta</taxon>
        <taxon>Spermatophyta</taxon>
        <taxon>Magnoliopsida</taxon>
        <taxon>Liliopsida</taxon>
        <taxon>Asparagales</taxon>
        <taxon>Orchidaceae</taxon>
        <taxon>Epidendroideae</taxon>
        <taxon>Malaxideae</taxon>
        <taxon>Dendrobiinae</taxon>
        <taxon>Dendrobium</taxon>
    </lineage>
</organism>
<dbReference type="InterPro" id="IPR051058">
    <property type="entry name" value="GDSL_Est/Lipase"/>
</dbReference>
<keyword evidence="3" id="KW-0443">Lipid metabolism</keyword>
<reference evidence="5 6" key="1">
    <citation type="journal article" date="2016" name="Sci. Rep.">
        <title>The Dendrobium catenatum Lindl. genome sequence provides insights into polysaccharide synthase, floral development and adaptive evolution.</title>
        <authorList>
            <person name="Zhang G.Q."/>
            <person name="Xu Q."/>
            <person name="Bian C."/>
            <person name="Tsai W.C."/>
            <person name="Yeh C.M."/>
            <person name="Liu K.W."/>
            <person name="Yoshida K."/>
            <person name="Zhang L.S."/>
            <person name="Chang S.B."/>
            <person name="Chen F."/>
            <person name="Shi Y."/>
            <person name="Su Y.Y."/>
            <person name="Zhang Y.Q."/>
            <person name="Chen L.J."/>
            <person name="Yin Y."/>
            <person name="Lin M."/>
            <person name="Huang H."/>
            <person name="Deng H."/>
            <person name="Wang Z.W."/>
            <person name="Zhu S.L."/>
            <person name="Zhao X."/>
            <person name="Deng C."/>
            <person name="Niu S.C."/>
            <person name="Huang J."/>
            <person name="Wang M."/>
            <person name="Liu G.H."/>
            <person name="Yang H.J."/>
            <person name="Xiao X.J."/>
            <person name="Hsiao Y.Y."/>
            <person name="Wu W.L."/>
            <person name="Chen Y.Y."/>
            <person name="Mitsuda N."/>
            <person name="Ohme-Takagi M."/>
            <person name="Luo Y.B."/>
            <person name="Van de Peer Y."/>
            <person name="Liu Z.J."/>
        </authorList>
    </citation>
    <scope>NUCLEOTIDE SEQUENCE [LARGE SCALE GENOMIC DNA]</scope>
    <source>
        <tissue evidence="5">The whole plant</tissue>
    </source>
</reference>
<evidence type="ECO:0000313" key="5">
    <source>
        <dbReference type="EMBL" id="PKU72453.1"/>
    </source>
</evidence>
<dbReference type="PANTHER" id="PTHR45648">
    <property type="entry name" value="GDSL LIPASE/ACYLHYDROLASE FAMILY PROTEIN (AFU_ORTHOLOGUE AFUA_4G14700)"/>
    <property type="match status" value="1"/>
</dbReference>
<gene>
    <name evidence="5" type="ORF">MA16_Dca020540</name>
</gene>
<sequence>MVKLILLLSLCTLGATNGATAGNATVPAIYILGDSLVDVGNNNHLLTTIKADFPHNGVDFAGGKPTGRFCNGRNAADFIAEKLGLASAPPYLSMRKISNSSEAFFNGINFASAGAGILDTTHSGECLSLNKQIEYLSTAYAAMVEQIGDRQTQEHLAKSIFTIIIGSNDIFDYVKSNGEATPQQFVGSLTSTLQGQLKRIYNIGARKFSFIGTGPVGCCPALRSQSKTGECKEVANLVSHLYNEEIIFLLHEMKSQFSDMNYSFFNTYIALLEIIQMPFNHGFTEVKAACCGIGDLNAKVACTPFSHYCSNRTSHIFWDYYHPTEATAGILTAEIFDGSAPHVYPINMRQLGAL</sequence>
<evidence type="ECO:0000256" key="4">
    <source>
        <dbReference type="SAM" id="SignalP"/>
    </source>
</evidence>
<evidence type="ECO:0000256" key="1">
    <source>
        <dbReference type="ARBA" id="ARBA00008668"/>
    </source>
</evidence>
<dbReference type="InterPro" id="IPR035669">
    <property type="entry name" value="SGNH_plant_lipase-like"/>
</dbReference>
<evidence type="ECO:0000256" key="2">
    <source>
        <dbReference type="ARBA" id="ARBA00022801"/>
    </source>
</evidence>
<dbReference type="Pfam" id="PF00657">
    <property type="entry name" value="Lipase_GDSL"/>
    <property type="match status" value="1"/>
</dbReference>
<dbReference type="PANTHER" id="PTHR45648:SF106">
    <property type="entry name" value="ANTHER-SPECIFIC PROLINE-RICH PROTEIN APG"/>
    <property type="match status" value="1"/>
</dbReference>
<dbReference type="Gene3D" id="3.40.50.1110">
    <property type="entry name" value="SGNH hydrolase"/>
    <property type="match status" value="1"/>
</dbReference>
<dbReference type="InterPro" id="IPR036514">
    <property type="entry name" value="SGNH_hydro_sf"/>
</dbReference>
<keyword evidence="3" id="KW-0442">Lipid degradation</keyword>
<name>A0A2I0W9X1_9ASPA</name>
<dbReference type="Proteomes" id="UP000233837">
    <property type="component" value="Unassembled WGS sequence"/>
</dbReference>
<dbReference type="CDD" id="cd01837">
    <property type="entry name" value="SGNH_plant_lipase_like"/>
    <property type="match status" value="1"/>
</dbReference>
<comment type="similarity">
    <text evidence="1">Belongs to the 'GDSL' lipolytic enzyme family.</text>
</comment>
<dbReference type="EMBL" id="KZ502834">
    <property type="protein sequence ID" value="PKU72453.1"/>
    <property type="molecule type" value="Genomic_DNA"/>
</dbReference>
<dbReference type="SUPFAM" id="SSF52266">
    <property type="entry name" value="SGNH hydrolase"/>
    <property type="match status" value="1"/>
</dbReference>
<accession>A0A2I0W9X1</accession>
<evidence type="ECO:0000256" key="3">
    <source>
        <dbReference type="ARBA" id="ARBA00022963"/>
    </source>
</evidence>
<reference evidence="5 6" key="2">
    <citation type="journal article" date="2017" name="Nature">
        <title>The Apostasia genome and the evolution of orchids.</title>
        <authorList>
            <person name="Zhang G.Q."/>
            <person name="Liu K.W."/>
            <person name="Li Z."/>
            <person name="Lohaus R."/>
            <person name="Hsiao Y.Y."/>
            <person name="Niu S.C."/>
            <person name="Wang J.Y."/>
            <person name="Lin Y.C."/>
            <person name="Xu Q."/>
            <person name="Chen L.J."/>
            <person name="Yoshida K."/>
            <person name="Fujiwara S."/>
            <person name="Wang Z.W."/>
            <person name="Zhang Y.Q."/>
            <person name="Mitsuda N."/>
            <person name="Wang M."/>
            <person name="Liu G.H."/>
            <person name="Pecoraro L."/>
            <person name="Huang H.X."/>
            <person name="Xiao X.J."/>
            <person name="Lin M."/>
            <person name="Wu X.Y."/>
            <person name="Wu W.L."/>
            <person name="Chen Y.Y."/>
            <person name="Chang S.B."/>
            <person name="Sakamoto S."/>
            <person name="Ohme-Takagi M."/>
            <person name="Yagi M."/>
            <person name="Zeng S.J."/>
            <person name="Shen C.Y."/>
            <person name="Yeh C.M."/>
            <person name="Luo Y.B."/>
            <person name="Tsai W.C."/>
            <person name="Van de Peer Y."/>
            <person name="Liu Z.J."/>
        </authorList>
    </citation>
    <scope>NUCLEOTIDE SEQUENCE [LARGE SCALE GENOMIC DNA]</scope>
    <source>
        <tissue evidence="5">The whole plant</tissue>
    </source>
</reference>
<protein>
    <submittedName>
        <fullName evidence="5">GDSL esterase/lipase</fullName>
    </submittedName>
</protein>
<dbReference type="GO" id="GO:0016788">
    <property type="term" value="F:hydrolase activity, acting on ester bonds"/>
    <property type="evidence" value="ECO:0007669"/>
    <property type="project" value="InterPro"/>
</dbReference>
<feature type="chain" id="PRO_5014169488" evidence="4">
    <location>
        <begin position="19"/>
        <end position="354"/>
    </location>
</feature>